<dbReference type="EMBL" id="CP002565">
    <property type="protein sequence ID" value="AEB67030.1"/>
    <property type="molecule type" value="Genomic_DNA"/>
</dbReference>
<keyword evidence="1" id="KW-1133">Transmembrane helix</keyword>
<dbReference type="AlphaFoldDB" id="F4BTZ7"/>
<keyword evidence="1" id="KW-0472">Membrane</keyword>
<reference evidence="2 3" key="1">
    <citation type="journal article" date="2011" name="J. Bacteriol.">
        <title>Complete genome sequence of Methanosaeta concilii, a specialist in aceticlastic methanogenesis.</title>
        <authorList>
            <person name="Barber R.D."/>
            <person name="Zhang L."/>
            <person name="Harnack M."/>
            <person name="Olson M.V."/>
            <person name="Kaul R."/>
            <person name="Ingram-Smith C."/>
            <person name="Smith K.S."/>
        </authorList>
    </citation>
    <scope>NUCLEOTIDE SEQUENCE [LARGE SCALE GENOMIC DNA]</scope>
    <source>
        <strain evidence="3">ATCC 5969 / DSM 3671 / JCM 10134 / NBRC 103675 / OCM 69 / GP-6</strain>
    </source>
</reference>
<organism evidence="2 3">
    <name type="scientific">Methanothrix soehngenii (strain ATCC 5969 / DSM 3671 / JCM 10134 / NBRC 103675 / OCM 69 / GP-6)</name>
    <name type="common">Methanosaeta concilii</name>
    <dbReference type="NCBI Taxonomy" id="990316"/>
    <lineage>
        <taxon>Archaea</taxon>
        <taxon>Methanobacteriati</taxon>
        <taxon>Methanobacteriota</taxon>
        <taxon>Stenosarchaea group</taxon>
        <taxon>Methanomicrobia</taxon>
        <taxon>Methanotrichales</taxon>
        <taxon>Methanotrichaceae</taxon>
        <taxon>Methanothrix</taxon>
    </lineage>
</organism>
<proteinExistence type="predicted"/>
<protein>
    <submittedName>
        <fullName evidence="2">Uncharacterized protein</fullName>
    </submittedName>
</protein>
<dbReference type="Proteomes" id="UP000007807">
    <property type="component" value="Chromosome"/>
</dbReference>
<evidence type="ECO:0000313" key="3">
    <source>
        <dbReference type="Proteomes" id="UP000007807"/>
    </source>
</evidence>
<gene>
    <name evidence="2" type="ordered locus">MCON_0120</name>
</gene>
<dbReference type="KEGG" id="mcj:MCON_0120"/>
<accession>F4BTZ7</accession>
<sequence length="246" mass="26965">MQEDEDQMAAKGKMHLIPLRISWNAAVQCSVIICLLAAIQSPLIGCAGASQEDLLDRIAASPDPTSPIVNSSLNGYSSSHPILFYSPIASRTQVLSKGFSGTSLHHSIQSAHEISGSSEYTVSERSYQEGDSTRISSNSIGMRIDETVTEGKVSIGAFQADLSSQDGTDLESSRKTSNPWRDPALMMEEEYIGTFHISRNMTIKSNYIIQGENYSWLGYDSVYLRFIPSKPVSFSADEIFKCLKCS</sequence>
<dbReference type="HOGENOM" id="CLU_1127087_0_0_2"/>
<name>F4BTZ7_METSG</name>
<keyword evidence="1" id="KW-0812">Transmembrane</keyword>
<keyword evidence="3" id="KW-1185">Reference proteome</keyword>
<feature type="transmembrane region" description="Helical" evidence="1">
    <location>
        <begin position="21"/>
        <end position="39"/>
    </location>
</feature>
<evidence type="ECO:0000313" key="2">
    <source>
        <dbReference type="EMBL" id="AEB67030.1"/>
    </source>
</evidence>
<dbReference type="InParanoid" id="F4BTZ7"/>
<evidence type="ECO:0000256" key="1">
    <source>
        <dbReference type="SAM" id="Phobius"/>
    </source>
</evidence>